<evidence type="ECO:0000313" key="3">
    <source>
        <dbReference type="Proteomes" id="UP000228380"/>
    </source>
</evidence>
<feature type="coiled-coil region" evidence="1">
    <location>
        <begin position="52"/>
        <end position="100"/>
    </location>
</feature>
<organism evidence="3 4">
    <name type="scientific">Phoenix dactylifera</name>
    <name type="common">Date palm</name>
    <dbReference type="NCBI Taxonomy" id="42345"/>
    <lineage>
        <taxon>Eukaryota</taxon>
        <taxon>Viridiplantae</taxon>
        <taxon>Streptophyta</taxon>
        <taxon>Embryophyta</taxon>
        <taxon>Tracheophyta</taxon>
        <taxon>Spermatophyta</taxon>
        <taxon>Magnoliopsida</taxon>
        <taxon>Liliopsida</taxon>
        <taxon>Arecaceae</taxon>
        <taxon>Coryphoideae</taxon>
        <taxon>Phoeniceae</taxon>
        <taxon>Phoenix</taxon>
    </lineage>
</organism>
<feature type="region of interest" description="Disordered" evidence="2">
    <location>
        <begin position="240"/>
        <end position="287"/>
    </location>
</feature>
<dbReference type="Proteomes" id="UP000228380">
    <property type="component" value="Unplaced"/>
</dbReference>
<sequence>MPTSNTSLFSRLKKREAEAGGAIPKPRKKAKSAAPSAPAEHIHEIDTLVFIASECQEESRRLYGQLESAKKKVAELEAALAEAEARREATEAERLALADVLEEERAAHTLARSKLRASEARLAEARSEAAGHKYEGGVLCLKVEQLEVREKRALERAENAVELFKESEEFRDMLEEETVDGFLWGFENFRRQMAWYCPQLDLSGIRPRMGLSDEVEAEVPAIIAAEEALAEAEGGMAEGELAETEAGTADRATSEAPFEEVVEEVPGATDEAPIEVAEGGLGPAPAEDPQIIAIDDLEGDTGAAAGP</sequence>
<proteinExistence type="predicted"/>
<feature type="compositionally biased region" description="Low complexity" evidence="2">
    <location>
        <begin position="240"/>
        <end position="249"/>
    </location>
</feature>
<dbReference type="AlphaFoldDB" id="A0A8B8ZYK6"/>
<reference evidence="4" key="1">
    <citation type="submission" date="2025-08" db="UniProtKB">
        <authorList>
            <consortium name="RefSeq"/>
        </authorList>
    </citation>
    <scope>IDENTIFICATION</scope>
    <source>
        <tissue evidence="4">Young leaves</tissue>
    </source>
</reference>
<gene>
    <name evidence="4" type="primary">LOC120109806</name>
</gene>
<protein>
    <submittedName>
        <fullName evidence="4">Uncharacterized protein LOC120109806</fullName>
    </submittedName>
</protein>
<evidence type="ECO:0000256" key="1">
    <source>
        <dbReference type="SAM" id="Coils"/>
    </source>
</evidence>
<evidence type="ECO:0000256" key="2">
    <source>
        <dbReference type="SAM" id="MobiDB-lite"/>
    </source>
</evidence>
<keyword evidence="1" id="KW-0175">Coiled coil</keyword>
<accession>A0A8B8ZYK6</accession>
<feature type="region of interest" description="Disordered" evidence="2">
    <location>
        <begin position="1"/>
        <end position="39"/>
    </location>
</feature>
<keyword evidence="3" id="KW-1185">Reference proteome</keyword>
<evidence type="ECO:0000313" key="4">
    <source>
        <dbReference type="RefSeq" id="XP_038979405.1"/>
    </source>
</evidence>
<dbReference type="RefSeq" id="XP_038979405.1">
    <property type="nucleotide sequence ID" value="XM_039123477.1"/>
</dbReference>
<name>A0A8B8ZYK6_PHODC</name>
<dbReference type="KEGG" id="pda:120109806"/>
<dbReference type="GeneID" id="120109806"/>